<reference evidence="2" key="1">
    <citation type="submission" date="2020-07" db="EMBL/GenBank/DDBJ databases">
        <title>Multicomponent nature underlies the extraordinary mechanical properties of spider dragline silk.</title>
        <authorList>
            <person name="Kono N."/>
            <person name="Nakamura H."/>
            <person name="Mori M."/>
            <person name="Yoshida Y."/>
            <person name="Ohtoshi R."/>
            <person name="Malay A.D."/>
            <person name="Moran D.A.P."/>
            <person name="Tomita M."/>
            <person name="Numata K."/>
            <person name="Arakawa K."/>
        </authorList>
    </citation>
    <scope>NUCLEOTIDE SEQUENCE</scope>
</reference>
<proteinExistence type="predicted"/>
<dbReference type="Proteomes" id="UP000887116">
    <property type="component" value="Unassembled WGS sequence"/>
</dbReference>
<name>A0A8X6JFQ9_TRICU</name>
<dbReference type="AlphaFoldDB" id="A0A8X6JFQ9"/>
<organism evidence="2 3">
    <name type="scientific">Trichonephila clavata</name>
    <name type="common">Joro spider</name>
    <name type="synonym">Nephila clavata</name>
    <dbReference type="NCBI Taxonomy" id="2740835"/>
    <lineage>
        <taxon>Eukaryota</taxon>
        <taxon>Metazoa</taxon>
        <taxon>Ecdysozoa</taxon>
        <taxon>Arthropoda</taxon>
        <taxon>Chelicerata</taxon>
        <taxon>Arachnida</taxon>
        <taxon>Araneae</taxon>
        <taxon>Araneomorphae</taxon>
        <taxon>Entelegynae</taxon>
        <taxon>Araneoidea</taxon>
        <taxon>Nephilidae</taxon>
        <taxon>Trichonephila</taxon>
    </lineage>
</organism>
<evidence type="ECO:0000313" key="2">
    <source>
        <dbReference type="EMBL" id="GFR33570.1"/>
    </source>
</evidence>
<keyword evidence="3" id="KW-1185">Reference proteome</keyword>
<sequence>MRVLCTIFVVCLIVAAVNAGDCPDKSCPDGQSCVRVLGSNYCVKDAKQGRACSDQPGSNGVYDMVPPCASGLTCDTSKTIPTCK</sequence>
<dbReference type="Gene3D" id="2.10.80.10">
    <property type="entry name" value="Lipase, subunit A"/>
    <property type="match status" value="1"/>
</dbReference>
<comment type="caution">
    <text evidence="2">The sequence shown here is derived from an EMBL/GenBank/DDBJ whole genome shotgun (WGS) entry which is preliminary data.</text>
</comment>
<dbReference type="EMBL" id="BMAO01039774">
    <property type="protein sequence ID" value="GFR33570.1"/>
    <property type="molecule type" value="Genomic_DNA"/>
</dbReference>
<accession>A0A8X6JFQ9</accession>
<evidence type="ECO:0000256" key="1">
    <source>
        <dbReference type="SAM" id="SignalP"/>
    </source>
</evidence>
<gene>
    <name evidence="2" type="ORF">TNCT_428571</name>
</gene>
<feature type="chain" id="PRO_5036456592" evidence="1">
    <location>
        <begin position="20"/>
        <end position="84"/>
    </location>
</feature>
<feature type="signal peptide" evidence="1">
    <location>
        <begin position="1"/>
        <end position="19"/>
    </location>
</feature>
<keyword evidence="1" id="KW-0732">Signal</keyword>
<evidence type="ECO:0000313" key="3">
    <source>
        <dbReference type="Proteomes" id="UP000887116"/>
    </source>
</evidence>
<protein>
    <submittedName>
        <fullName evidence="2">Uncharacterized protein</fullName>
    </submittedName>
</protein>